<keyword evidence="12 19" id="KW-1133">Transmembrane helix</keyword>
<dbReference type="EC" id="2.7.8.26" evidence="5 19"/>
<evidence type="ECO:0000256" key="14">
    <source>
        <dbReference type="ARBA" id="ARBA00025228"/>
    </source>
</evidence>
<dbReference type="PANTHER" id="PTHR34148:SF1">
    <property type="entry name" value="ADENOSYLCOBINAMIDE-GDP RIBAZOLETRANSFERASE"/>
    <property type="match status" value="1"/>
</dbReference>
<evidence type="ECO:0000256" key="8">
    <source>
        <dbReference type="ARBA" id="ARBA00022573"/>
    </source>
</evidence>
<gene>
    <name evidence="19" type="primary">cobS</name>
    <name evidence="20" type="ORF">BO219_05085</name>
</gene>
<evidence type="ECO:0000256" key="3">
    <source>
        <dbReference type="ARBA" id="ARBA00004663"/>
    </source>
</evidence>
<dbReference type="UniPathway" id="UPA00148">
    <property type="reaction ID" value="UER00238"/>
</dbReference>
<organism evidence="20 21">
    <name type="scientific">Anoxybacillus kestanbolensis</name>
    <dbReference type="NCBI Taxonomy" id="227476"/>
    <lineage>
        <taxon>Bacteria</taxon>
        <taxon>Bacillati</taxon>
        <taxon>Bacillota</taxon>
        <taxon>Bacilli</taxon>
        <taxon>Bacillales</taxon>
        <taxon>Anoxybacillaceae</taxon>
        <taxon>Anoxybacillus</taxon>
    </lineage>
</organism>
<evidence type="ECO:0000313" key="20">
    <source>
        <dbReference type="EMBL" id="OOE04772.1"/>
    </source>
</evidence>
<evidence type="ECO:0000256" key="2">
    <source>
        <dbReference type="ARBA" id="ARBA00004651"/>
    </source>
</evidence>
<comment type="catalytic activity">
    <reaction evidence="17 19">
        <text>alpha-ribazole + adenosylcob(III)inamide-GDP = adenosylcob(III)alamin + GMP + H(+)</text>
        <dbReference type="Rhea" id="RHEA:16049"/>
        <dbReference type="ChEBI" id="CHEBI:10329"/>
        <dbReference type="ChEBI" id="CHEBI:15378"/>
        <dbReference type="ChEBI" id="CHEBI:18408"/>
        <dbReference type="ChEBI" id="CHEBI:58115"/>
        <dbReference type="ChEBI" id="CHEBI:60487"/>
        <dbReference type="EC" id="2.7.8.26"/>
    </reaction>
</comment>
<keyword evidence="21" id="KW-1185">Reference proteome</keyword>
<feature type="transmembrane region" description="Helical" evidence="19">
    <location>
        <begin position="109"/>
        <end position="129"/>
    </location>
</feature>
<comment type="subcellular location">
    <subcellularLocation>
        <location evidence="2 19">Cell membrane</location>
        <topology evidence="2 19">Multi-pass membrane protein</topology>
    </subcellularLocation>
</comment>
<evidence type="ECO:0000256" key="12">
    <source>
        <dbReference type="ARBA" id="ARBA00022989"/>
    </source>
</evidence>
<evidence type="ECO:0000256" key="18">
    <source>
        <dbReference type="ARBA" id="ARBA00049504"/>
    </source>
</evidence>
<comment type="function">
    <text evidence="14 19">Joins adenosylcobinamide-GDP and alpha-ribazole to generate adenosylcobalamin (Ado-cobalamin). Also synthesizes adenosylcobalamin 5'-phosphate from adenosylcobinamide-GDP and alpha-ribazole 5'-phosphate.</text>
</comment>
<keyword evidence="7 19" id="KW-1003">Cell membrane</keyword>
<keyword evidence="9 19" id="KW-0808">Transferase</keyword>
<evidence type="ECO:0000256" key="13">
    <source>
        <dbReference type="ARBA" id="ARBA00023136"/>
    </source>
</evidence>
<evidence type="ECO:0000256" key="16">
    <source>
        <dbReference type="ARBA" id="ARBA00032853"/>
    </source>
</evidence>
<evidence type="ECO:0000256" key="6">
    <source>
        <dbReference type="ARBA" id="ARBA00015850"/>
    </source>
</evidence>
<dbReference type="GO" id="GO:0008818">
    <property type="term" value="F:cobalamin 5'-phosphate synthase activity"/>
    <property type="evidence" value="ECO:0007669"/>
    <property type="project" value="UniProtKB-UniRule"/>
</dbReference>
<comment type="similarity">
    <text evidence="4 19">Belongs to the CobS family.</text>
</comment>
<sequence length="249" mass="28128">MAMWHGVVLAIQFLTIIPIRMQVDWNERTARVAVLSFPFVGAIIGLFLVAIHVVLSDHISSLVLSFLLLFSSIFLSGGLHADGWMDCSDAYFSYRDRQRRLDIMSDSRVGAFAVLSILFLLGFRFIFMFETVSHMSLFSLFCIPLFSRFGMTLLLLTTPLAKQTGMAAAFRQHIDHRYAPFLVVYGLIALLSFETIVLFLSLMLYYVVARVFAIKQFGGMTGDVLGAFIEGSETCLWLVIWLLHIFAIL</sequence>
<evidence type="ECO:0000256" key="10">
    <source>
        <dbReference type="ARBA" id="ARBA00022692"/>
    </source>
</evidence>
<proteinExistence type="inferred from homology"/>
<dbReference type="Proteomes" id="UP000188458">
    <property type="component" value="Unassembled WGS sequence"/>
</dbReference>
<keyword evidence="13 19" id="KW-0472">Membrane</keyword>
<evidence type="ECO:0000256" key="4">
    <source>
        <dbReference type="ARBA" id="ARBA00010561"/>
    </source>
</evidence>
<evidence type="ECO:0000256" key="9">
    <source>
        <dbReference type="ARBA" id="ARBA00022679"/>
    </source>
</evidence>
<dbReference type="HAMAP" id="MF_00719">
    <property type="entry name" value="CobS"/>
    <property type="match status" value="1"/>
</dbReference>
<evidence type="ECO:0000313" key="21">
    <source>
        <dbReference type="Proteomes" id="UP000188458"/>
    </source>
</evidence>
<evidence type="ECO:0000256" key="19">
    <source>
        <dbReference type="HAMAP-Rule" id="MF_00719"/>
    </source>
</evidence>
<keyword evidence="11 19" id="KW-0460">Magnesium</keyword>
<dbReference type="RefSeq" id="WP_077428647.1">
    <property type="nucleotide sequence ID" value="NZ_JBCNFI010000003.1"/>
</dbReference>
<comment type="pathway">
    <text evidence="3 19">Cofactor biosynthesis; adenosylcobalamin biosynthesis; adenosylcobalamin from cob(II)yrinate a,c-diamide: step 7/7.</text>
</comment>
<dbReference type="GO" id="GO:0009236">
    <property type="term" value="P:cobalamin biosynthetic process"/>
    <property type="evidence" value="ECO:0007669"/>
    <property type="project" value="UniProtKB-UniRule"/>
</dbReference>
<reference evidence="21" key="1">
    <citation type="submission" date="2016-11" db="EMBL/GenBank/DDBJ databases">
        <title>Draft genome sequence of Anoxybacillus sp. strain 103 isolated from the Qarvajar hot spring in Nagorno-Karabach.</title>
        <authorList>
            <person name="Hovhannisyan P."/>
            <person name="Panosyan H."/>
            <person name="Birkeland N.-K."/>
        </authorList>
    </citation>
    <scope>NUCLEOTIDE SEQUENCE [LARGE SCALE GENOMIC DNA]</scope>
    <source>
        <strain evidence="21">103</strain>
    </source>
</reference>
<evidence type="ECO:0000256" key="1">
    <source>
        <dbReference type="ARBA" id="ARBA00001946"/>
    </source>
</evidence>
<feature type="transmembrane region" description="Helical" evidence="19">
    <location>
        <begin position="61"/>
        <end position="79"/>
    </location>
</feature>
<comment type="cofactor">
    <cofactor evidence="1 19">
        <name>Mg(2+)</name>
        <dbReference type="ChEBI" id="CHEBI:18420"/>
    </cofactor>
</comment>
<dbReference type="AlphaFoldDB" id="A0A1V3FSS4"/>
<comment type="caution">
    <text evidence="20">The sequence shown here is derived from an EMBL/GenBank/DDBJ whole genome shotgun (WGS) entry which is preliminary data.</text>
</comment>
<feature type="transmembrane region" description="Helical" evidence="19">
    <location>
        <begin position="178"/>
        <end position="207"/>
    </location>
</feature>
<feature type="transmembrane region" description="Helical" evidence="19">
    <location>
        <begin position="227"/>
        <end position="248"/>
    </location>
</feature>
<accession>A0A1V3FSS4</accession>
<dbReference type="InterPro" id="IPR003805">
    <property type="entry name" value="CobS"/>
</dbReference>
<evidence type="ECO:0000256" key="11">
    <source>
        <dbReference type="ARBA" id="ARBA00022842"/>
    </source>
</evidence>
<keyword evidence="8 19" id="KW-0169">Cobalamin biosynthesis</keyword>
<evidence type="ECO:0000256" key="5">
    <source>
        <dbReference type="ARBA" id="ARBA00013200"/>
    </source>
</evidence>
<feature type="transmembrane region" description="Helical" evidence="19">
    <location>
        <begin position="35"/>
        <end position="55"/>
    </location>
</feature>
<comment type="catalytic activity">
    <reaction evidence="18 19">
        <text>alpha-ribazole 5'-phosphate + adenosylcob(III)inamide-GDP = adenosylcob(III)alamin 5'-phosphate + GMP + H(+)</text>
        <dbReference type="Rhea" id="RHEA:23560"/>
        <dbReference type="ChEBI" id="CHEBI:15378"/>
        <dbReference type="ChEBI" id="CHEBI:57918"/>
        <dbReference type="ChEBI" id="CHEBI:58115"/>
        <dbReference type="ChEBI" id="CHEBI:60487"/>
        <dbReference type="ChEBI" id="CHEBI:60493"/>
        <dbReference type="EC" id="2.7.8.26"/>
    </reaction>
</comment>
<protein>
    <recommendedName>
        <fullName evidence="6 19">Adenosylcobinamide-GDP ribazoletransferase</fullName>
        <ecNumber evidence="5 19">2.7.8.26</ecNumber>
    </recommendedName>
    <alternativeName>
        <fullName evidence="16 19">Cobalamin synthase</fullName>
    </alternativeName>
    <alternativeName>
        <fullName evidence="15 19">Cobalamin-5'-phosphate synthase</fullName>
    </alternativeName>
</protein>
<dbReference type="EMBL" id="MQAD01000005">
    <property type="protein sequence ID" value="OOE04772.1"/>
    <property type="molecule type" value="Genomic_DNA"/>
</dbReference>
<feature type="transmembrane region" description="Helical" evidence="19">
    <location>
        <begin position="135"/>
        <end position="157"/>
    </location>
</feature>
<evidence type="ECO:0000256" key="7">
    <source>
        <dbReference type="ARBA" id="ARBA00022475"/>
    </source>
</evidence>
<feature type="transmembrane region" description="Helical" evidence="19">
    <location>
        <begin position="6"/>
        <end position="23"/>
    </location>
</feature>
<evidence type="ECO:0000256" key="15">
    <source>
        <dbReference type="ARBA" id="ARBA00032605"/>
    </source>
</evidence>
<dbReference type="PANTHER" id="PTHR34148">
    <property type="entry name" value="ADENOSYLCOBINAMIDE-GDP RIBAZOLETRANSFERASE"/>
    <property type="match status" value="1"/>
</dbReference>
<keyword evidence="10 19" id="KW-0812">Transmembrane</keyword>
<evidence type="ECO:0000256" key="17">
    <source>
        <dbReference type="ARBA" id="ARBA00048623"/>
    </source>
</evidence>
<name>A0A1V3FSS4_9BACL</name>
<dbReference type="Pfam" id="PF02654">
    <property type="entry name" value="CobS"/>
    <property type="match status" value="1"/>
</dbReference>
<dbReference type="GO" id="GO:0005886">
    <property type="term" value="C:plasma membrane"/>
    <property type="evidence" value="ECO:0007669"/>
    <property type="project" value="UniProtKB-SubCell"/>
</dbReference>
<dbReference type="GO" id="GO:0051073">
    <property type="term" value="F:adenosylcobinamide-GDP ribazoletransferase activity"/>
    <property type="evidence" value="ECO:0007669"/>
    <property type="project" value="UniProtKB-UniRule"/>
</dbReference>